<keyword evidence="1" id="KW-1133">Transmembrane helix</keyword>
<keyword evidence="1" id="KW-0812">Transmembrane</keyword>
<feature type="transmembrane region" description="Helical" evidence="1">
    <location>
        <begin position="29"/>
        <end position="47"/>
    </location>
</feature>
<dbReference type="Proteomes" id="UP000539146">
    <property type="component" value="Unassembled WGS sequence"/>
</dbReference>
<evidence type="ECO:0000256" key="1">
    <source>
        <dbReference type="SAM" id="Phobius"/>
    </source>
</evidence>
<sequence>MAALGNALLAVGVLTAALTATALDRRTAALLGATGGTVGSFLAWLLAPQAWTGSWLLPWIAAGAGTVAVVAGWAAARAYTGLTRSPREHEDDTTSITTLPG</sequence>
<comment type="caution">
    <text evidence="2">The sequence shown here is derived from an EMBL/GenBank/DDBJ whole genome shotgun (WGS) entry which is preliminary data.</text>
</comment>
<dbReference type="AlphaFoldDB" id="A0A850DQ66"/>
<keyword evidence="1" id="KW-0472">Membrane</keyword>
<proteinExistence type="predicted"/>
<organism evidence="2 3">
    <name type="scientific">Curtobacterium citreum</name>
    <dbReference type="NCBI Taxonomy" id="2036"/>
    <lineage>
        <taxon>Bacteria</taxon>
        <taxon>Bacillati</taxon>
        <taxon>Actinomycetota</taxon>
        <taxon>Actinomycetes</taxon>
        <taxon>Micrococcales</taxon>
        <taxon>Microbacteriaceae</taxon>
        <taxon>Curtobacterium</taxon>
    </lineage>
</organism>
<dbReference type="RefSeq" id="WP_174779264.1">
    <property type="nucleotide sequence ID" value="NZ_JABMCG010000092.1"/>
</dbReference>
<evidence type="ECO:0000313" key="2">
    <source>
        <dbReference type="EMBL" id="NUU27647.1"/>
    </source>
</evidence>
<reference evidence="2 3" key="1">
    <citation type="submission" date="2020-05" db="EMBL/GenBank/DDBJ databases">
        <title>Genome Sequencing of Type Strains.</title>
        <authorList>
            <person name="Lemaire J.F."/>
            <person name="Inderbitzin P."/>
            <person name="Gregorio O.A."/>
            <person name="Collins S.B."/>
            <person name="Wespe N."/>
            <person name="Knight-Connoni V."/>
        </authorList>
    </citation>
    <scope>NUCLEOTIDE SEQUENCE [LARGE SCALE GENOMIC DNA]</scope>
    <source>
        <strain evidence="2 3">DSM 20512</strain>
    </source>
</reference>
<feature type="transmembrane region" description="Helical" evidence="1">
    <location>
        <begin position="54"/>
        <end position="76"/>
    </location>
</feature>
<accession>A0A850DQ66</accession>
<gene>
    <name evidence="2" type="ORF">HP467_05915</name>
</gene>
<name>A0A850DQ66_9MICO</name>
<evidence type="ECO:0000313" key="3">
    <source>
        <dbReference type="Proteomes" id="UP000539146"/>
    </source>
</evidence>
<dbReference type="EMBL" id="JABMCG010000092">
    <property type="protein sequence ID" value="NUU27647.1"/>
    <property type="molecule type" value="Genomic_DNA"/>
</dbReference>
<protein>
    <submittedName>
        <fullName evidence="2">Uncharacterized protein</fullName>
    </submittedName>
</protein>